<dbReference type="EMBL" id="QJTK01000006">
    <property type="protein sequence ID" value="PYF09872.1"/>
    <property type="molecule type" value="Genomic_DNA"/>
</dbReference>
<gene>
    <name evidence="1" type="ORF">C8J30_1064</name>
</gene>
<proteinExistence type="predicted"/>
<dbReference type="AlphaFoldDB" id="A0A318U1G0"/>
<protein>
    <submittedName>
        <fullName evidence="1">Uncharacterized protein</fullName>
    </submittedName>
</protein>
<dbReference type="PANTHER" id="PTHR37951">
    <property type="entry name" value="CYTOPLASMIC PROTEIN-RELATED"/>
    <property type="match status" value="1"/>
</dbReference>
<organism evidence="1 2">
    <name type="scientific">Rhodobacter viridis</name>
    <dbReference type="NCBI Taxonomy" id="1054202"/>
    <lineage>
        <taxon>Bacteria</taxon>
        <taxon>Pseudomonadati</taxon>
        <taxon>Pseudomonadota</taxon>
        <taxon>Alphaproteobacteria</taxon>
        <taxon>Rhodobacterales</taxon>
        <taxon>Rhodobacter group</taxon>
        <taxon>Rhodobacter</taxon>
    </lineage>
</organism>
<dbReference type="InterPro" id="IPR017740">
    <property type="entry name" value="TssA-like"/>
</dbReference>
<sequence>MLDALERHLAQTDPSSVALLLVTQARLLVGKSLVEAPGPPPPPAPILRERADMAAQMRAIEAWYRRNEPTSPIPVLLARARVSLDRDFETLVAELLPNRQK</sequence>
<dbReference type="Proteomes" id="UP000247727">
    <property type="component" value="Unassembled WGS sequence"/>
</dbReference>
<reference evidence="1 2" key="1">
    <citation type="submission" date="2018-06" db="EMBL/GenBank/DDBJ databases">
        <title>Genomic Encyclopedia of Type Strains, Phase III (KMG-III): the genomes of soil and plant-associated and newly described type strains.</title>
        <authorList>
            <person name="Whitman W."/>
        </authorList>
    </citation>
    <scope>NUCLEOTIDE SEQUENCE [LARGE SCALE GENOMIC DNA]</scope>
    <source>
        <strain evidence="1 2">JA737</strain>
    </source>
</reference>
<name>A0A318U1G0_9RHOB</name>
<evidence type="ECO:0000313" key="2">
    <source>
        <dbReference type="Proteomes" id="UP000247727"/>
    </source>
</evidence>
<dbReference type="RefSeq" id="WP_245909747.1">
    <property type="nucleotide sequence ID" value="NZ_QJTK01000006.1"/>
</dbReference>
<evidence type="ECO:0000313" key="1">
    <source>
        <dbReference type="EMBL" id="PYF09872.1"/>
    </source>
</evidence>
<dbReference type="PANTHER" id="PTHR37951:SF1">
    <property type="entry name" value="TYPE VI SECRETION SYSTEM COMPONENT TSSA1"/>
    <property type="match status" value="1"/>
</dbReference>
<comment type="caution">
    <text evidence="1">The sequence shown here is derived from an EMBL/GenBank/DDBJ whole genome shotgun (WGS) entry which is preliminary data.</text>
</comment>
<accession>A0A318U1G0</accession>
<keyword evidence="2" id="KW-1185">Reference proteome</keyword>